<dbReference type="GO" id="GO:0008270">
    <property type="term" value="F:zinc ion binding"/>
    <property type="evidence" value="ECO:0007669"/>
    <property type="project" value="InterPro"/>
</dbReference>
<sequence>MAFILSVNSSFKFKINDRPQRKATKKHSEFNNQYDPVKYVRKIKNQSVTSKRLLRQLEDMVSYVESGTVENALQLFDEMTKRNTSSFVWNFVIRVLTNNGFFDEAIGMFYRMCNEGIRADKFTYPFVIKACGGSLNVVVGRMVHAMLFKVGLDMDLHIANSLILMYAKFGYIELAEKVFDEMTVRDLVSWNSMINGYILVSDGLSSLKCFQKMYGCNIQPDRFTILSALRASSFVCSLLNGKEIHALVIKKEFECNEMVQTSLIDMYTKCGEMFYAERVFNMNSCIHIATWNAMIRGYGLNGQPLESFSCLRKMQESGVSPDYVSLINLLPSCSQIGSVLKGQTIHGYAIRMGFLAHAELDTALIEMYGKCGQPRLAELVFNRRHLKNLISRNAVISALVQNGQYRDALKYFWDIWNDGFKPDAMTITSILPVYSEISLLKEGKQIHGYVVKSGFCSNVFALNSLTYMYSKCGDLVSARNLFDSIFLKDVISWNTIIMAYAIHGYGEASINLFLEMKKTGIKPNASTFVSVLSSCSISGMVEEGWKYFTDMKSKYGIDPWIEHYGCMLDLLGRVGELNKAKQFITEMPLEPTSRIWGSLLAASRRHKDLELAEFAANQILALEHDNTGLYVLLANLYAEIGRWEEVKQVKSLMESRGLTKTVAFTLVDVKGKTFRFTNEDKSHEHSNLIYEVLDVVLKNPNLSKFKPVDVLRKRSKSTDWHSVRLAVCFGLISISISNPVFVRKNVRICEDCHEVMKKISMTCHREIIVGDSKIYHHFKHGECSCRDYW</sequence>
<comment type="similarity">
    <text evidence="1">Belongs to the PPR family. PCMP-H subfamily.</text>
</comment>
<feature type="repeat" description="PPR" evidence="3">
    <location>
        <begin position="85"/>
        <end position="119"/>
    </location>
</feature>
<dbReference type="PANTHER" id="PTHR47926">
    <property type="entry name" value="PENTATRICOPEPTIDE REPEAT-CONTAINING PROTEIN"/>
    <property type="match status" value="1"/>
</dbReference>
<evidence type="ECO:0000313" key="5">
    <source>
        <dbReference type="EMBL" id="PWA36931.1"/>
    </source>
</evidence>
<dbReference type="Proteomes" id="UP000245207">
    <property type="component" value="Unassembled WGS sequence"/>
</dbReference>
<dbReference type="SUPFAM" id="SSF48452">
    <property type="entry name" value="TPR-like"/>
    <property type="match status" value="1"/>
</dbReference>
<dbReference type="InterPro" id="IPR032867">
    <property type="entry name" value="DYW_dom"/>
</dbReference>
<dbReference type="GO" id="GO:0099402">
    <property type="term" value="P:plant organ development"/>
    <property type="evidence" value="ECO:0007669"/>
    <property type="project" value="UniProtKB-ARBA"/>
</dbReference>
<feature type="domain" description="DYW" evidence="4">
    <location>
        <begin position="721"/>
        <end position="789"/>
    </location>
</feature>
<keyword evidence="6" id="KW-1185">Reference proteome</keyword>
<dbReference type="FunFam" id="1.25.40.10:FF:000158">
    <property type="entry name" value="pentatricopeptide repeat-containing protein At2g33680"/>
    <property type="match status" value="1"/>
</dbReference>
<feature type="repeat" description="PPR" evidence="3">
    <location>
        <begin position="524"/>
        <end position="559"/>
    </location>
</feature>
<evidence type="ECO:0000256" key="2">
    <source>
        <dbReference type="ARBA" id="ARBA00022737"/>
    </source>
</evidence>
<feature type="repeat" description="PPR" evidence="3">
    <location>
        <begin position="388"/>
        <end position="422"/>
    </location>
</feature>
<dbReference type="Pfam" id="PF14432">
    <property type="entry name" value="DYW_deaminase"/>
    <property type="match status" value="1"/>
</dbReference>
<name>A0A2U1KJN1_ARTAN</name>
<dbReference type="GO" id="GO:0003723">
    <property type="term" value="F:RNA binding"/>
    <property type="evidence" value="ECO:0007669"/>
    <property type="project" value="InterPro"/>
</dbReference>
<evidence type="ECO:0000256" key="1">
    <source>
        <dbReference type="ARBA" id="ARBA00006643"/>
    </source>
</evidence>
<feature type="repeat" description="PPR" evidence="3">
    <location>
        <begin position="155"/>
        <end position="189"/>
    </location>
</feature>
<dbReference type="Pfam" id="PF13041">
    <property type="entry name" value="PPR_2"/>
    <property type="match status" value="1"/>
</dbReference>
<dbReference type="OrthoDB" id="185373at2759"/>
<evidence type="ECO:0000259" key="4">
    <source>
        <dbReference type="Pfam" id="PF14432"/>
    </source>
</evidence>
<evidence type="ECO:0000313" key="6">
    <source>
        <dbReference type="Proteomes" id="UP000245207"/>
    </source>
</evidence>
<dbReference type="PANTHER" id="PTHR47926:SF452">
    <property type="entry name" value="PENTATRICOPEPTIDE REPEAT-CONTAINING PROTEIN"/>
    <property type="match status" value="1"/>
</dbReference>
<dbReference type="Pfam" id="PF01535">
    <property type="entry name" value="PPR"/>
    <property type="match status" value="9"/>
</dbReference>
<accession>A0A2U1KJN1</accession>
<dbReference type="PROSITE" id="PS51375">
    <property type="entry name" value="PPR"/>
    <property type="match status" value="6"/>
</dbReference>
<dbReference type="Pfam" id="PF20431">
    <property type="entry name" value="E_motif"/>
    <property type="match status" value="1"/>
</dbReference>
<dbReference type="InterPro" id="IPR046848">
    <property type="entry name" value="E_motif"/>
</dbReference>
<dbReference type="FunFam" id="1.25.40.10:FF:000073">
    <property type="entry name" value="Pentatricopeptide repeat-containing protein chloroplastic"/>
    <property type="match status" value="1"/>
</dbReference>
<dbReference type="NCBIfam" id="TIGR00756">
    <property type="entry name" value="PPR"/>
    <property type="match status" value="5"/>
</dbReference>
<feature type="repeat" description="PPR" evidence="3">
    <location>
        <begin position="287"/>
        <end position="321"/>
    </location>
</feature>
<protein>
    <submittedName>
        <fullName evidence="5">Tetratricopeptide repeat (TPR)-like superfamily protein</fullName>
    </submittedName>
</protein>
<feature type="repeat" description="PPR" evidence="3">
    <location>
        <begin position="489"/>
        <end position="523"/>
    </location>
</feature>
<proteinExistence type="inferred from homology"/>
<dbReference type="GO" id="GO:0009451">
    <property type="term" value="P:RNA modification"/>
    <property type="evidence" value="ECO:0007669"/>
    <property type="project" value="InterPro"/>
</dbReference>
<reference evidence="5 6" key="1">
    <citation type="journal article" date="2018" name="Mol. Plant">
        <title>The genome of Artemisia annua provides insight into the evolution of Asteraceae family and artemisinin biosynthesis.</title>
        <authorList>
            <person name="Shen Q."/>
            <person name="Zhang L."/>
            <person name="Liao Z."/>
            <person name="Wang S."/>
            <person name="Yan T."/>
            <person name="Shi P."/>
            <person name="Liu M."/>
            <person name="Fu X."/>
            <person name="Pan Q."/>
            <person name="Wang Y."/>
            <person name="Lv Z."/>
            <person name="Lu X."/>
            <person name="Zhang F."/>
            <person name="Jiang W."/>
            <person name="Ma Y."/>
            <person name="Chen M."/>
            <person name="Hao X."/>
            <person name="Li L."/>
            <person name="Tang Y."/>
            <person name="Lv G."/>
            <person name="Zhou Y."/>
            <person name="Sun X."/>
            <person name="Brodelius P.E."/>
            <person name="Rose J.K.C."/>
            <person name="Tang K."/>
        </authorList>
    </citation>
    <scope>NUCLEOTIDE SEQUENCE [LARGE SCALE GENOMIC DNA]</scope>
    <source>
        <strain evidence="6">cv. Huhao1</strain>
        <tissue evidence="5">Leaf</tissue>
    </source>
</reference>
<dbReference type="InterPro" id="IPR046960">
    <property type="entry name" value="PPR_At4g14850-like_plant"/>
</dbReference>
<comment type="caution">
    <text evidence="5">The sequence shown here is derived from an EMBL/GenBank/DDBJ whole genome shotgun (WGS) entry which is preliminary data.</text>
</comment>
<gene>
    <name evidence="5" type="ORF">CTI12_AA585580</name>
</gene>
<dbReference type="InterPro" id="IPR011990">
    <property type="entry name" value="TPR-like_helical_dom_sf"/>
</dbReference>
<organism evidence="5 6">
    <name type="scientific">Artemisia annua</name>
    <name type="common">Sweet wormwood</name>
    <dbReference type="NCBI Taxonomy" id="35608"/>
    <lineage>
        <taxon>Eukaryota</taxon>
        <taxon>Viridiplantae</taxon>
        <taxon>Streptophyta</taxon>
        <taxon>Embryophyta</taxon>
        <taxon>Tracheophyta</taxon>
        <taxon>Spermatophyta</taxon>
        <taxon>Magnoliopsida</taxon>
        <taxon>eudicotyledons</taxon>
        <taxon>Gunneridae</taxon>
        <taxon>Pentapetalae</taxon>
        <taxon>asterids</taxon>
        <taxon>campanulids</taxon>
        <taxon>Asterales</taxon>
        <taxon>Asteraceae</taxon>
        <taxon>Asteroideae</taxon>
        <taxon>Anthemideae</taxon>
        <taxon>Artemisiinae</taxon>
        <taxon>Artemisia</taxon>
    </lineage>
</organism>
<dbReference type="FunFam" id="1.25.40.10:FF:000344">
    <property type="entry name" value="Pentatricopeptide repeat-containing protein"/>
    <property type="match status" value="1"/>
</dbReference>
<dbReference type="EMBL" id="PKPP01017475">
    <property type="protein sequence ID" value="PWA36931.1"/>
    <property type="molecule type" value="Genomic_DNA"/>
</dbReference>
<dbReference type="Gene3D" id="1.25.40.10">
    <property type="entry name" value="Tetratricopeptide repeat domain"/>
    <property type="match status" value="5"/>
</dbReference>
<dbReference type="AlphaFoldDB" id="A0A2U1KJN1"/>
<keyword evidence="2" id="KW-0677">Repeat</keyword>
<dbReference type="InterPro" id="IPR002885">
    <property type="entry name" value="PPR_rpt"/>
</dbReference>
<evidence type="ECO:0000256" key="3">
    <source>
        <dbReference type="PROSITE-ProRule" id="PRU00708"/>
    </source>
</evidence>